<keyword evidence="1" id="KW-0732">Signal</keyword>
<dbReference type="STRING" id="1335309.GA0116948_101191"/>
<evidence type="ECO:0000313" key="2">
    <source>
        <dbReference type="EMBL" id="SCB75958.1"/>
    </source>
</evidence>
<dbReference type="Pfam" id="PF11751">
    <property type="entry name" value="PorP_SprF"/>
    <property type="match status" value="1"/>
</dbReference>
<evidence type="ECO:0000313" key="3">
    <source>
        <dbReference type="Proteomes" id="UP000242818"/>
    </source>
</evidence>
<accession>A0A1C3Z111</accession>
<feature type="signal peptide" evidence="1">
    <location>
        <begin position="1"/>
        <end position="26"/>
    </location>
</feature>
<dbReference type="OrthoDB" id="891773at2"/>
<proteinExistence type="predicted"/>
<dbReference type="EMBL" id="FMAR01000001">
    <property type="protein sequence ID" value="SCB75958.1"/>
    <property type="molecule type" value="Genomic_DNA"/>
</dbReference>
<gene>
    <name evidence="2" type="ORF">GA0116948_101191</name>
</gene>
<dbReference type="Proteomes" id="UP000242818">
    <property type="component" value="Unassembled WGS sequence"/>
</dbReference>
<dbReference type="NCBIfam" id="TIGR03519">
    <property type="entry name" value="T9SS_PorP_fam"/>
    <property type="match status" value="1"/>
</dbReference>
<protein>
    <submittedName>
        <fullName evidence="2">Type IX secretion system membrane protein, PorP/SprF family</fullName>
    </submittedName>
</protein>
<organism evidence="2 3">
    <name type="scientific">Chitinophaga costaii</name>
    <dbReference type="NCBI Taxonomy" id="1335309"/>
    <lineage>
        <taxon>Bacteria</taxon>
        <taxon>Pseudomonadati</taxon>
        <taxon>Bacteroidota</taxon>
        <taxon>Chitinophagia</taxon>
        <taxon>Chitinophagales</taxon>
        <taxon>Chitinophagaceae</taxon>
        <taxon>Chitinophaga</taxon>
    </lineage>
</organism>
<dbReference type="AlphaFoldDB" id="A0A1C3Z111"/>
<feature type="chain" id="PRO_5008687832" evidence="1">
    <location>
        <begin position="27"/>
        <end position="306"/>
    </location>
</feature>
<evidence type="ECO:0000256" key="1">
    <source>
        <dbReference type="SAM" id="SignalP"/>
    </source>
</evidence>
<reference evidence="2 3" key="1">
    <citation type="submission" date="2016-08" db="EMBL/GenBank/DDBJ databases">
        <authorList>
            <person name="Seilhamer J.J."/>
        </authorList>
    </citation>
    <scope>NUCLEOTIDE SEQUENCE [LARGE SCALE GENOMIC DNA]</scope>
    <source>
        <strain evidence="2 3">A37T2</strain>
    </source>
</reference>
<keyword evidence="3" id="KW-1185">Reference proteome</keyword>
<dbReference type="RefSeq" id="WP_089708080.1">
    <property type="nucleotide sequence ID" value="NZ_FMAR01000001.1"/>
</dbReference>
<sequence>MKQLNRYIRLFLGCTLLAGLGGTAAAQSFNQTQALLEPSGTQYFQNQFLANPAMAGIDTGLHVNIAYRKQWNEINGAPVTKYLTADYQVSNRVGIGFHLMSDEAGLIDRTRGAFTYAYRVPLGQQHAQLSLALSLALDLQHLDVNKLDADPNDPSIGKYNRRDNFFEGEFGAAYTNDHFTLQAALPNVRSLFTGDTKTVDGGSLYYTAAEYKFDVNTTISSITPKVAYRGVRGYAAIFDVGVNVRFFHDIGNIMLLYHTAGSVTAGVGFNILKTVTLQALYTSQTGGIKTYVDGTFEIGLALHLFK</sequence>
<dbReference type="InterPro" id="IPR019861">
    <property type="entry name" value="PorP/SprF_Bacteroidetes"/>
</dbReference>
<name>A0A1C3Z111_9BACT</name>